<evidence type="ECO:0000256" key="1">
    <source>
        <dbReference type="ARBA" id="ARBA00006781"/>
    </source>
</evidence>
<dbReference type="Pfam" id="PF13862">
    <property type="entry name" value="BCCIP"/>
    <property type="match status" value="1"/>
</dbReference>
<dbReference type="Pfam" id="PF01459">
    <property type="entry name" value="Porin_3"/>
    <property type="match status" value="1"/>
</dbReference>
<evidence type="ECO:0000313" key="4">
    <source>
        <dbReference type="Proteomes" id="UP000596660"/>
    </source>
</evidence>
<dbReference type="InterPro" id="IPR025602">
    <property type="entry name" value="BCP1_family"/>
</dbReference>
<name>A0A803LJS2_CHEQI</name>
<accession>A0A803LJS2</accession>
<comment type="similarity">
    <text evidence="1">Belongs to the BCP1 family.</text>
</comment>
<proteinExistence type="inferred from homology"/>
<dbReference type="GO" id="GO:0005741">
    <property type="term" value="C:mitochondrial outer membrane"/>
    <property type="evidence" value="ECO:0007669"/>
    <property type="project" value="InterPro"/>
</dbReference>
<dbReference type="GO" id="GO:0055085">
    <property type="term" value="P:transmembrane transport"/>
    <property type="evidence" value="ECO:0007669"/>
    <property type="project" value="InterPro"/>
</dbReference>
<dbReference type="PANTHER" id="PTHR13261">
    <property type="entry name" value="BRCA2 AND CDKN1A INTERACTING PROTEIN"/>
    <property type="match status" value="1"/>
</dbReference>
<reference evidence="3" key="1">
    <citation type="journal article" date="2017" name="Nature">
        <title>The genome of Chenopodium quinoa.</title>
        <authorList>
            <person name="Jarvis D.E."/>
            <person name="Ho Y.S."/>
            <person name="Lightfoot D.J."/>
            <person name="Schmoeckel S.M."/>
            <person name="Li B."/>
            <person name="Borm T.J.A."/>
            <person name="Ohyanagi H."/>
            <person name="Mineta K."/>
            <person name="Michell C.T."/>
            <person name="Saber N."/>
            <person name="Kharbatia N.M."/>
            <person name="Rupper R.R."/>
            <person name="Sharp A.R."/>
            <person name="Dally N."/>
            <person name="Boughton B.A."/>
            <person name="Woo Y.H."/>
            <person name="Gao G."/>
            <person name="Schijlen E.G.W.M."/>
            <person name="Guo X."/>
            <person name="Momin A.A."/>
            <person name="Negrao S."/>
            <person name="Al-Babili S."/>
            <person name="Gehring C."/>
            <person name="Roessner U."/>
            <person name="Jung C."/>
            <person name="Murphy K."/>
            <person name="Arold S.T."/>
            <person name="Gojobori T."/>
            <person name="van der Linden C.G."/>
            <person name="van Loo E.N."/>
            <person name="Jellen E.N."/>
            <person name="Maughan P.J."/>
            <person name="Tester M."/>
        </authorList>
    </citation>
    <scope>NUCLEOTIDE SEQUENCE [LARGE SCALE GENOMIC DNA]</scope>
    <source>
        <strain evidence="3">cv. PI 614886</strain>
    </source>
</reference>
<feature type="region of interest" description="Disordered" evidence="2">
    <location>
        <begin position="134"/>
        <end position="175"/>
    </location>
</feature>
<dbReference type="PANTHER" id="PTHR13261:SF0">
    <property type="entry name" value="BRCA2 AND CDKN1A-INTERACTING PROTEIN"/>
    <property type="match status" value="1"/>
</dbReference>
<reference evidence="3" key="2">
    <citation type="submission" date="2021-03" db="UniProtKB">
        <authorList>
            <consortium name="EnsemblPlants"/>
        </authorList>
    </citation>
    <scope>IDENTIFICATION</scope>
</reference>
<dbReference type="InterPro" id="IPR023614">
    <property type="entry name" value="Porin_dom_sf"/>
</dbReference>
<dbReference type="AlphaFoldDB" id="A0A803LJS2"/>
<evidence type="ECO:0000256" key="2">
    <source>
        <dbReference type="SAM" id="MobiDB-lite"/>
    </source>
</evidence>
<sequence length="383" mass="43264">GYCWTGKISESYSHARYIRDSSVAVIVYDVSRVIFLETSAKAGFNIKLDVHFRNYHATVNSRVSLNPSPTMDINAAIGNKDTTLGGEMAFDTASGSFTKYKGMPRTPRRSGQLVPRPFAFSPFARSVTRAATACSSKHKVSNSKSDRTSSSKLIANRSSRKHNLKEKSSESESFEEEAHESYLDDKVWDLSGFVNLILAQTTAGSMVKIEDDEDEGLFALLTALNIGIYKDNKCITKIRDYLLKVCEEKNVVSELIRLPEDQADHVGLVVSQRVMNLPPQLLPHLYNALFDDILWATEDEPTKDLRESFRFQHYLLVTKIYEQKIGQKRKGPSSSNDEDFIYVKPEDELFFEPLASQEVSLELPFCLGIHLYILHFPTYSCMP</sequence>
<evidence type="ECO:0000313" key="3">
    <source>
        <dbReference type="EnsemblPlants" id="AUR62014219-RA:cds"/>
    </source>
</evidence>
<organism evidence="3 4">
    <name type="scientific">Chenopodium quinoa</name>
    <name type="common">Quinoa</name>
    <dbReference type="NCBI Taxonomy" id="63459"/>
    <lineage>
        <taxon>Eukaryota</taxon>
        <taxon>Viridiplantae</taxon>
        <taxon>Streptophyta</taxon>
        <taxon>Embryophyta</taxon>
        <taxon>Tracheophyta</taxon>
        <taxon>Spermatophyta</taxon>
        <taxon>Magnoliopsida</taxon>
        <taxon>eudicotyledons</taxon>
        <taxon>Gunneridae</taxon>
        <taxon>Pentapetalae</taxon>
        <taxon>Caryophyllales</taxon>
        <taxon>Chenopodiaceae</taxon>
        <taxon>Chenopodioideae</taxon>
        <taxon>Atripliceae</taxon>
        <taxon>Chenopodium</taxon>
    </lineage>
</organism>
<dbReference type="EnsemblPlants" id="AUR62014219-RA">
    <property type="protein sequence ID" value="AUR62014219-RA:cds"/>
    <property type="gene ID" value="AUR62014219"/>
</dbReference>
<protein>
    <submittedName>
        <fullName evidence="3">Uncharacterized protein</fullName>
    </submittedName>
</protein>
<dbReference type="Gene3D" id="2.40.160.10">
    <property type="entry name" value="Porin"/>
    <property type="match status" value="1"/>
</dbReference>
<keyword evidence="4" id="KW-1185">Reference proteome</keyword>
<dbReference type="GO" id="GO:0005634">
    <property type="term" value="C:nucleus"/>
    <property type="evidence" value="ECO:0007669"/>
    <property type="project" value="TreeGrafter"/>
</dbReference>
<dbReference type="Proteomes" id="UP000596660">
    <property type="component" value="Unplaced"/>
</dbReference>
<dbReference type="Gramene" id="AUR62014219-RA">
    <property type="protein sequence ID" value="AUR62014219-RA:cds"/>
    <property type="gene ID" value="AUR62014219"/>
</dbReference>
<dbReference type="InterPro" id="IPR027246">
    <property type="entry name" value="Porin_Euk/Tom40"/>
</dbReference>